<dbReference type="EMBL" id="CP084930">
    <property type="protein sequence ID" value="USI71592.1"/>
    <property type="molecule type" value="Genomic_DNA"/>
</dbReference>
<proteinExistence type="predicted"/>
<evidence type="ECO:0000313" key="1">
    <source>
        <dbReference type="EMBL" id="USI71592.1"/>
    </source>
</evidence>
<reference evidence="1" key="1">
    <citation type="journal article" date="2022" name="Toxins">
        <title>Genomic Analysis of Sphingopyxis sp. USTB-05 for Biodegrading Cyanobacterial Hepatotoxins.</title>
        <authorList>
            <person name="Liu C."/>
            <person name="Xu Q."/>
            <person name="Zhao Z."/>
            <person name="Zhang H."/>
            <person name="Liu X."/>
            <person name="Yin C."/>
            <person name="Liu Y."/>
            <person name="Yan H."/>
        </authorList>
    </citation>
    <scope>NUCLEOTIDE SEQUENCE</scope>
    <source>
        <strain evidence="1">NBD5</strain>
    </source>
</reference>
<gene>
    <name evidence="1" type="ORF">LHA26_09610</name>
</gene>
<organism evidence="1 2">
    <name type="scientific">Sphingomonas morindae</name>
    <dbReference type="NCBI Taxonomy" id="1541170"/>
    <lineage>
        <taxon>Bacteria</taxon>
        <taxon>Pseudomonadati</taxon>
        <taxon>Pseudomonadota</taxon>
        <taxon>Alphaproteobacteria</taxon>
        <taxon>Sphingomonadales</taxon>
        <taxon>Sphingomonadaceae</taxon>
        <taxon>Sphingomonas</taxon>
    </lineage>
</organism>
<dbReference type="RefSeq" id="WP_252165405.1">
    <property type="nucleotide sequence ID" value="NZ_CP084930.1"/>
</dbReference>
<dbReference type="Proteomes" id="UP001056937">
    <property type="component" value="Chromosome 1"/>
</dbReference>
<accession>A0ABY4X3W4</accession>
<evidence type="ECO:0000313" key="2">
    <source>
        <dbReference type="Proteomes" id="UP001056937"/>
    </source>
</evidence>
<keyword evidence="2" id="KW-1185">Reference proteome</keyword>
<protein>
    <submittedName>
        <fullName evidence="1">Uncharacterized protein</fullName>
    </submittedName>
</protein>
<name>A0ABY4X3W4_9SPHN</name>
<sequence length="77" mass="8497">MSIERETLAKNFADAGARGLLDIKFFVIPDEETTVDSLRAAVNRSEDAIRHGRFTGFMVDDEGLISTSVDDLLYMAA</sequence>